<evidence type="ECO:0000313" key="2">
    <source>
        <dbReference type="EMBL" id="MDZ5758708.1"/>
    </source>
</evidence>
<sequence>MPKRIQVTSEDKNGRNQTFHDNFTNTDMTKNKFVAEIKKGNYENYHVREINGVETPVSNPDKTRNNNLD</sequence>
<proteinExistence type="predicted"/>
<dbReference type="AlphaFoldDB" id="A0AAW9JSY4"/>
<organism evidence="2 3">
    <name type="scientific">Carnobacterium maltaromaticum</name>
    <name type="common">Carnobacterium piscicola</name>
    <dbReference type="NCBI Taxonomy" id="2751"/>
    <lineage>
        <taxon>Bacteria</taxon>
        <taxon>Bacillati</taxon>
        <taxon>Bacillota</taxon>
        <taxon>Bacilli</taxon>
        <taxon>Lactobacillales</taxon>
        <taxon>Carnobacteriaceae</taxon>
        <taxon>Carnobacterium</taxon>
    </lineage>
</organism>
<comment type="caution">
    <text evidence="2">The sequence shown here is derived from an EMBL/GenBank/DDBJ whole genome shotgun (WGS) entry which is preliminary data.</text>
</comment>
<evidence type="ECO:0000313" key="3">
    <source>
        <dbReference type="Proteomes" id="UP001290462"/>
    </source>
</evidence>
<reference evidence="2" key="1">
    <citation type="submission" date="2023-08" db="EMBL/GenBank/DDBJ databases">
        <title>Genomic characterization of piscicolin 126 produced by Carnobacterium maltaromaticum CM22 strain isolated from salmon (Salmo salar).</title>
        <authorList>
            <person name="Gonzalez-Gragera E."/>
            <person name="Garcia-Lopez J.D."/>
            <person name="Teso-Perez C."/>
            <person name="Gimenez-Hernandez I."/>
            <person name="Peralta-Sanchez J.M."/>
            <person name="Valdivia E."/>
            <person name="Montalban-Lopez M."/>
            <person name="Martin-Platero A.M."/>
            <person name="Banos A."/>
            <person name="Martinez-Bueno M."/>
        </authorList>
    </citation>
    <scope>NUCLEOTIDE SEQUENCE</scope>
    <source>
        <strain evidence="2">CM22</strain>
    </source>
</reference>
<accession>A0AAW9JSY4</accession>
<gene>
    <name evidence="2" type="ORF">RAK27_08590</name>
</gene>
<feature type="compositionally biased region" description="Polar residues" evidence="1">
    <location>
        <begin position="15"/>
        <end position="24"/>
    </location>
</feature>
<dbReference type="RefSeq" id="WP_322808877.1">
    <property type="nucleotide sequence ID" value="NZ_JAVBVO010000003.1"/>
</dbReference>
<name>A0AAW9JSY4_CARML</name>
<dbReference type="Proteomes" id="UP001290462">
    <property type="component" value="Unassembled WGS sequence"/>
</dbReference>
<evidence type="ECO:0008006" key="4">
    <source>
        <dbReference type="Google" id="ProtNLM"/>
    </source>
</evidence>
<protein>
    <recommendedName>
        <fullName evidence="4">DUF3892 domain-containing protein</fullName>
    </recommendedName>
</protein>
<dbReference type="EMBL" id="JAVBVO010000003">
    <property type="protein sequence ID" value="MDZ5758708.1"/>
    <property type="molecule type" value="Genomic_DNA"/>
</dbReference>
<feature type="region of interest" description="Disordered" evidence="1">
    <location>
        <begin position="1"/>
        <end position="24"/>
    </location>
</feature>
<evidence type="ECO:0000256" key="1">
    <source>
        <dbReference type="SAM" id="MobiDB-lite"/>
    </source>
</evidence>